<evidence type="ECO:0000313" key="9">
    <source>
        <dbReference type="Proteomes" id="UP001596106"/>
    </source>
</evidence>
<evidence type="ECO:0000313" key="8">
    <source>
        <dbReference type="EMBL" id="MFC5412586.1"/>
    </source>
</evidence>
<organism evidence="8 9">
    <name type="scientific">Larkinella bovis</name>
    <dbReference type="NCBI Taxonomy" id="683041"/>
    <lineage>
        <taxon>Bacteria</taxon>
        <taxon>Pseudomonadati</taxon>
        <taxon>Bacteroidota</taxon>
        <taxon>Cytophagia</taxon>
        <taxon>Cytophagales</taxon>
        <taxon>Spirosomataceae</taxon>
        <taxon>Larkinella</taxon>
    </lineage>
</organism>
<dbReference type="InterPro" id="IPR011990">
    <property type="entry name" value="TPR-like_helical_dom_sf"/>
</dbReference>
<reference evidence="9" key="1">
    <citation type="journal article" date="2019" name="Int. J. Syst. Evol. Microbiol.">
        <title>The Global Catalogue of Microorganisms (GCM) 10K type strain sequencing project: providing services to taxonomists for standard genome sequencing and annotation.</title>
        <authorList>
            <consortium name="The Broad Institute Genomics Platform"/>
            <consortium name="The Broad Institute Genome Sequencing Center for Infectious Disease"/>
            <person name="Wu L."/>
            <person name="Ma J."/>
        </authorList>
    </citation>
    <scope>NUCLEOTIDE SEQUENCE [LARGE SCALE GENOMIC DNA]</scope>
    <source>
        <strain evidence="9">CCUG 55250</strain>
    </source>
</reference>
<dbReference type="Proteomes" id="UP001596106">
    <property type="component" value="Unassembled WGS sequence"/>
</dbReference>
<comment type="subcellular location">
    <subcellularLocation>
        <location evidence="1">Cell outer membrane</location>
    </subcellularLocation>
</comment>
<dbReference type="EMBL" id="JBHSMA010000014">
    <property type="protein sequence ID" value="MFC5412586.1"/>
    <property type="molecule type" value="Genomic_DNA"/>
</dbReference>
<dbReference type="InterPro" id="IPR012944">
    <property type="entry name" value="SusD_RagB_dom"/>
</dbReference>
<evidence type="ECO:0000256" key="5">
    <source>
        <dbReference type="ARBA" id="ARBA00023237"/>
    </source>
</evidence>
<evidence type="ECO:0000256" key="3">
    <source>
        <dbReference type="ARBA" id="ARBA00022729"/>
    </source>
</evidence>
<evidence type="ECO:0000259" key="6">
    <source>
        <dbReference type="Pfam" id="PF07980"/>
    </source>
</evidence>
<evidence type="ECO:0000256" key="4">
    <source>
        <dbReference type="ARBA" id="ARBA00023136"/>
    </source>
</evidence>
<dbReference type="SUPFAM" id="SSF48452">
    <property type="entry name" value="TPR-like"/>
    <property type="match status" value="1"/>
</dbReference>
<evidence type="ECO:0000256" key="1">
    <source>
        <dbReference type="ARBA" id="ARBA00004442"/>
    </source>
</evidence>
<keyword evidence="4" id="KW-0472">Membrane</keyword>
<keyword evidence="5" id="KW-0998">Cell outer membrane</keyword>
<name>A0ABW0IGI3_9BACT</name>
<keyword evidence="9" id="KW-1185">Reference proteome</keyword>
<protein>
    <submittedName>
        <fullName evidence="8">RagB/SusD family nutrient uptake outer membrane protein</fullName>
    </submittedName>
</protein>
<proteinExistence type="inferred from homology"/>
<feature type="domain" description="RagB/SusD" evidence="6">
    <location>
        <begin position="333"/>
        <end position="413"/>
    </location>
</feature>
<evidence type="ECO:0000259" key="7">
    <source>
        <dbReference type="Pfam" id="PF14322"/>
    </source>
</evidence>
<accession>A0ABW0IGI3</accession>
<dbReference type="InterPro" id="IPR033985">
    <property type="entry name" value="SusD-like_N"/>
</dbReference>
<evidence type="ECO:0000256" key="2">
    <source>
        <dbReference type="ARBA" id="ARBA00006275"/>
    </source>
</evidence>
<comment type="similarity">
    <text evidence="2">Belongs to the SusD family.</text>
</comment>
<dbReference type="PROSITE" id="PS51257">
    <property type="entry name" value="PROKAR_LIPOPROTEIN"/>
    <property type="match status" value="1"/>
</dbReference>
<comment type="caution">
    <text evidence="8">The sequence shown here is derived from an EMBL/GenBank/DDBJ whole genome shotgun (WGS) entry which is preliminary data.</text>
</comment>
<dbReference type="CDD" id="cd08977">
    <property type="entry name" value="SusD"/>
    <property type="match status" value="1"/>
</dbReference>
<sequence>MKSFVNRFSLIALTVFSACQSFLDVKPLESISDDQTIVDKATAETAVRGVYSALGSSNYYGTGFQSIGYLSGDNIQWTGSQSQVQEFINHRVNAENSTIAGAWTAIYQTINRANNVIDKVPGVTDPTLTQALKDQYVGEARFIRALAYFDLARTWGGVPLILKPTLSPTENSGIPRSTQAETYAQVLADLDAAETLLPATTDRYRATRKTVWALKARYYLYQKDWVKAEEFATKLLDDATNYGLLKPYSAFFANDARGTRESVFELFYNGTTEVNSHRGQWQPQTNGGTRQWAPNDALVALLNDPAVGGNRSVLVAKDNQNRWYGTLYYRNPASDPSFVLRIAEQYLIRAEARAQRNRLTDALGDLNAIRDRAGLTASTAATQSALLQAIEDERRVEFALEPHRWFDLVRTGRAAAVLGITDANRLLLPVPVDQLLVDKALQQNPGY</sequence>
<dbReference type="Gene3D" id="1.25.40.390">
    <property type="match status" value="1"/>
</dbReference>
<dbReference type="RefSeq" id="WP_379850246.1">
    <property type="nucleotide sequence ID" value="NZ_JBHSMA010000014.1"/>
</dbReference>
<feature type="domain" description="SusD-like N-terminal" evidence="7">
    <location>
        <begin position="22"/>
        <end position="220"/>
    </location>
</feature>
<dbReference type="Pfam" id="PF14322">
    <property type="entry name" value="SusD-like_3"/>
    <property type="match status" value="1"/>
</dbReference>
<gene>
    <name evidence="8" type="ORF">ACFPMF_24895</name>
</gene>
<keyword evidence="3" id="KW-0732">Signal</keyword>
<dbReference type="Pfam" id="PF07980">
    <property type="entry name" value="SusD_RagB"/>
    <property type="match status" value="1"/>
</dbReference>